<accession>A0ABR4AD19</accession>
<dbReference type="CDD" id="cd00821">
    <property type="entry name" value="PH"/>
    <property type="match status" value="1"/>
</dbReference>
<evidence type="ECO:0000259" key="2">
    <source>
        <dbReference type="PROSITE" id="PS50003"/>
    </source>
</evidence>
<feature type="compositionally biased region" description="Polar residues" evidence="1">
    <location>
        <begin position="264"/>
        <end position="276"/>
    </location>
</feature>
<evidence type="ECO:0000313" key="3">
    <source>
        <dbReference type="EMBL" id="KAL2043389.1"/>
    </source>
</evidence>
<dbReference type="SUPFAM" id="SSF50729">
    <property type="entry name" value="PH domain-like"/>
    <property type="match status" value="1"/>
</dbReference>
<feature type="compositionally biased region" description="Low complexity" evidence="1">
    <location>
        <begin position="493"/>
        <end position="503"/>
    </location>
</feature>
<sequence length="669" mass="69966">MSEAQQPLHDTPVVAPASTEPVAPTTTAPEATADPVRNQESSALAPESRPELNDGTIASTPTAANLTPVSKEEKVGKGEVAITSQPINEGVLNYKAPGLKGLIFSKKYFWFSDAPLEHKHLTAYLGNEKSKDIGHANAAHATQTGKGLLFFAKRSEDKEHPQGIFNLADVSDVGKGNFNDFTFMLHGHKHTFQAVTKAEKDGWLVALETRVAEAKTEREGIVSSHGYKSALEKYGTSSAAATAGNSRSLSRPNKASKSRERKTATTSDTVAATNASPVAGTTAEHTQDTVADRSTHAETGDAIAGGAAAGAVAGATAGRHGSISDEEKKNKKSRSQSRNKRGSLFGNLLGKKEEHDTKKDVKKEEKKEEKEEKKEIKAEEKAEKKEIKAEEKAEKKAEKHELKEEKHLEKEGNPLATGATPGFDAHAIAARVIAADELPASNATEGVTDVAPVAATEPLATETTPAGTARETAQRPNKRNSLFGGLFGKKDTASPTATETAPALVAKDESLTVPETAPRLDDPVVEPTPAHGIDTTAAPAAAAGTADTTSPVSNTTPTGNRRSSFFSNLGTKKERKAGASSDTEVIDESKKSGGFGGLLRKASRAQTKNTHASGVGKEPTPDVPSTTKTPVGTTTDGVAEAEKPTLTDGESGANGIAGSHEQTPVSAAA</sequence>
<feature type="compositionally biased region" description="Basic and acidic residues" evidence="1">
    <location>
        <begin position="350"/>
        <end position="412"/>
    </location>
</feature>
<keyword evidence="4" id="KW-1185">Reference proteome</keyword>
<feature type="compositionally biased region" description="Low complexity" evidence="1">
    <location>
        <begin position="450"/>
        <end position="469"/>
    </location>
</feature>
<dbReference type="PANTHER" id="PTHR42073">
    <property type="entry name" value="MEIOTIC EXPRESSION UP-REGULATED PROTEIN 6"/>
    <property type="match status" value="1"/>
</dbReference>
<dbReference type="Pfam" id="PF15406">
    <property type="entry name" value="PH_6"/>
    <property type="match status" value="1"/>
</dbReference>
<feature type="region of interest" description="Disordered" evidence="1">
    <location>
        <begin position="237"/>
        <end position="296"/>
    </location>
</feature>
<feature type="compositionally biased region" description="Low complexity" evidence="1">
    <location>
        <begin position="11"/>
        <end position="36"/>
    </location>
</feature>
<comment type="caution">
    <text evidence="3">The sequence shown here is derived from an EMBL/GenBank/DDBJ whole genome shotgun (WGS) entry which is preliminary data.</text>
</comment>
<gene>
    <name evidence="3" type="ORF">N7G274_003695</name>
</gene>
<dbReference type="Proteomes" id="UP001590950">
    <property type="component" value="Unassembled WGS sequence"/>
</dbReference>
<feature type="region of interest" description="Disordered" evidence="1">
    <location>
        <begin position="449"/>
        <end position="669"/>
    </location>
</feature>
<dbReference type="PANTHER" id="PTHR42073:SF1">
    <property type="entry name" value="MEIOTIC EXPRESSION UP-REGULATED PROTEIN 6"/>
    <property type="match status" value="1"/>
</dbReference>
<feature type="compositionally biased region" description="Polar residues" evidence="1">
    <location>
        <begin position="660"/>
        <end position="669"/>
    </location>
</feature>
<organism evidence="3 4">
    <name type="scientific">Stereocaulon virgatum</name>
    <dbReference type="NCBI Taxonomy" id="373712"/>
    <lineage>
        <taxon>Eukaryota</taxon>
        <taxon>Fungi</taxon>
        <taxon>Dikarya</taxon>
        <taxon>Ascomycota</taxon>
        <taxon>Pezizomycotina</taxon>
        <taxon>Lecanoromycetes</taxon>
        <taxon>OSLEUM clade</taxon>
        <taxon>Lecanoromycetidae</taxon>
        <taxon>Lecanorales</taxon>
        <taxon>Lecanorineae</taxon>
        <taxon>Stereocaulaceae</taxon>
        <taxon>Stereocaulon</taxon>
    </lineage>
</organism>
<proteinExistence type="predicted"/>
<feature type="compositionally biased region" description="Low complexity" evidence="1">
    <location>
        <begin position="626"/>
        <end position="635"/>
    </location>
</feature>
<dbReference type="InterPro" id="IPR001849">
    <property type="entry name" value="PH_domain"/>
</dbReference>
<dbReference type="InterPro" id="IPR039483">
    <property type="entry name" value="Meu6_PH_dom"/>
</dbReference>
<feature type="region of interest" description="Disordered" evidence="1">
    <location>
        <begin position="1"/>
        <end position="77"/>
    </location>
</feature>
<name>A0ABR4AD19_9LECA</name>
<feature type="region of interest" description="Disordered" evidence="1">
    <location>
        <begin position="311"/>
        <end position="421"/>
    </location>
</feature>
<feature type="domain" description="PH" evidence="2">
    <location>
        <begin position="85"/>
        <end position="212"/>
    </location>
</feature>
<reference evidence="3 4" key="1">
    <citation type="submission" date="2024-09" db="EMBL/GenBank/DDBJ databases">
        <title>Rethinking Asexuality: The Enigmatic Case of Functional Sexual Genes in Lepraria (Stereocaulaceae).</title>
        <authorList>
            <person name="Doellman M."/>
            <person name="Sun Y."/>
            <person name="Barcenas-Pena A."/>
            <person name="Lumbsch H.T."/>
            <person name="Grewe F."/>
        </authorList>
    </citation>
    <scope>NUCLEOTIDE SEQUENCE [LARGE SCALE GENOMIC DNA]</scope>
    <source>
        <strain evidence="3 4">Mercado 3170</strain>
    </source>
</reference>
<feature type="compositionally biased region" description="Polar residues" evidence="1">
    <location>
        <begin position="56"/>
        <end position="68"/>
    </location>
</feature>
<evidence type="ECO:0000313" key="4">
    <source>
        <dbReference type="Proteomes" id="UP001590950"/>
    </source>
</evidence>
<feature type="compositionally biased region" description="Basic and acidic residues" evidence="1">
    <location>
        <begin position="285"/>
        <end position="296"/>
    </location>
</feature>
<feature type="compositionally biased region" description="Basic residues" evidence="1">
    <location>
        <begin position="330"/>
        <end position="341"/>
    </location>
</feature>
<evidence type="ECO:0000256" key="1">
    <source>
        <dbReference type="SAM" id="MobiDB-lite"/>
    </source>
</evidence>
<feature type="compositionally biased region" description="Low complexity" evidence="1">
    <location>
        <begin position="535"/>
        <end position="549"/>
    </location>
</feature>
<dbReference type="InterPro" id="IPR039712">
    <property type="entry name" value="Meu6"/>
</dbReference>
<dbReference type="EMBL" id="JBEFKJ010000011">
    <property type="protein sequence ID" value="KAL2043389.1"/>
    <property type="molecule type" value="Genomic_DNA"/>
</dbReference>
<protein>
    <recommendedName>
        <fullName evidence="2">PH domain-containing protein</fullName>
    </recommendedName>
</protein>
<dbReference type="PROSITE" id="PS50003">
    <property type="entry name" value="PH_DOMAIN"/>
    <property type="match status" value="1"/>
</dbReference>
<feature type="compositionally biased region" description="Polar residues" evidence="1">
    <location>
        <begin position="550"/>
        <end position="570"/>
    </location>
</feature>